<name>A0A7T1AKM3_ATRLM</name>
<sequence>MLKILSLEQYEVMNYISSLAKIGRKIVNRENFRIKTLNGITHFSVITKIEFSKNTSQINILSSLLIITNEKSVGNIIIAKESEKLKG</sequence>
<evidence type="ECO:0000313" key="1">
    <source>
        <dbReference type="EMBL" id="QPM67655.1"/>
    </source>
</evidence>
<dbReference type="AlphaFoldDB" id="A0A7T1AKM3"/>
<organism evidence="1 2">
    <name type="scientific">Atribacter laminatus</name>
    <dbReference type="NCBI Taxonomy" id="2847778"/>
    <lineage>
        <taxon>Bacteria</taxon>
        <taxon>Pseudomonadati</taxon>
        <taxon>Atribacterota</taxon>
        <taxon>Atribacteria</taxon>
        <taxon>Atribacterales</taxon>
        <taxon>Atribacteraceae</taxon>
        <taxon>Atribacter</taxon>
    </lineage>
</organism>
<dbReference type="EMBL" id="CP065383">
    <property type="protein sequence ID" value="QPM67655.1"/>
    <property type="molecule type" value="Genomic_DNA"/>
</dbReference>
<protein>
    <submittedName>
        <fullName evidence="1">Uncharacterized protein</fullName>
    </submittedName>
</protein>
<dbReference type="Proteomes" id="UP000594463">
    <property type="component" value="Chromosome"/>
</dbReference>
<accession>A0A7T1AKM3</accession>
<evidence type="ECO:0000313" key="2">
    <source>
        <dbReference type="Proteomes" id="UP000594463"/>
    </source>
</evidence>
<reference evidence="1 2" key="1">
    <citation type="journal article" date="2021" name="Nat. Commun.">
        <title>Isolation of a member of the candidate phylum Atribacteria reveals a unique cell membrane structure.</title>
        <authorList>
            <person name="Taiki K."/>
            <person name="Nobu M.K."/>
            <person name="Kusada H."/>
            <person name="Meng X.-Y."/>
            <person name="Hosoki N."/>
            <person name="Uematsu K."/>
            <person name="Yoshioka H."/>
            <person name="Kamagata Y."/>
            <person name="Tamaki H."/>
        </authorList>
    </citation>
    <scope>NUCLEOTIDE SEQUENCE [LARGE SCALE GENOMIC DNA]</scope>
    <source>
        <strain evidence="1 2">RT761</strain>
    </source>
</reference>
<proteinExistence type="predicted"/>
<keyword evidence="2" id="KW-1185">Reference proteome</keyword>
<dbReference type="KEGG" id="alam:RT761_00866"/>
<gene>
    <name evidence="1" type="ORF">RT761_00866</name>
</gene>